<dbReference type="GO" id="GO:0003700">
    <property type="term" value="F:DNA-binding transcription factor activity"/>
    <property type="evidence" value="ECO:0007669"/>
    <property type="project" value="InterPro"/>
</dbReference>
<dbReference type="PROSITE" id="PS50931">
    <property type="entry name" value="HTH_LYSR"/>
    <property type="match status" value="1"/>
</dbReference>
<dbReference type="PANTHER" id="PTHR30537">
    <property type="entry name" value="HTH-TYPE TRANSCRIPTIONAL REGULATOR"/>
    <property type="match status" value="1"/>
</dbReference>
<sequence length="319" mass="34349">MARTAVVMCEYAHMSTMTAPRPAPNADDLLVLLAVARDGRYTAAAARLGLNHTTVARRIDALEQALGGRVLARGAAGWVLTPLGEQALAAAEGVERAMRSLSHETAALHGVIRLSATDGFSGFIAAPAIVAVRRQHPDVSLEIVAATRRAAQHRVGVDLEVVVGRPHVQRAEAIHLADYVLGLYASRAFLERHGTPRSPAELAGAPLVYFIESMLQVDALDEARRSTRGMTDAVSSTNVYVHVDATRAGAGFGLLPAFLADPHDDLVRLFPDEVEERLPYWLVCRPEALRQPTAIAYIAALRARIAEVGDELLGRARTR</sequence>
<comment type="caution">
    <text evidence="6">The sequence shown here is derived from an EMBL/GenBank/DDBJ whole genome shotgun (WGS) entry which is preliminary data.</text>
</comment>
<keyword evidence="4" id="KW-0804">Transcription</keyword>
<evidence type="ECO:0000256" key="2">
    <source>
        <dbReference type="ARBA" id="ARBA00023015"/>
    </source>
</evidence>
<evidence type="ECO:0000313" key="7">
    <source>
        <dbReference type="Proteomes" id="UP000275048"/>
    </source>
</evidence>
<dbReference type="Pfam" id="PF03466">
    <property type="entry name" value="LysR_substrate"/>
    <property type="match status" value="1"/>
</dbReference>
<accession>A0A3M7ZVX5</accession>
<dbReference type="GO" id="GO:0006351">
    <property type="term" value="P:DNA-templated transcription"/>
    <property type="evidence" value="ECO:0007669"/>
    <property type="project" value="TreeGrafter"/>
</dbReference>
<proteinExistence type="inferred from homology"/>
<dbReference type="InterPro" id="IPR036388">
    <property type="entry name" value="WH-like_DNA-bd_sf"/>
</dbReference>
<reference evidence="6 7" key="1">
    <citation type="submission" date="2018-10" db="EMBL/GenBank/DDBJ databases">
        <title>Isolation, diversity and antibacterial activity of antinobacteria from the wheat rhizosphere soil.</title>
        <authorList>
            <person name="Sun T."/>
        </authorList>
    </citation>
    <scope>NUCLEOTIDE SEQUENCE [LARGE SCALE GENOMIC DNA]</scope>
    <source>
        <strain evidence="6 7">SJ-23</strain>
    </source>
</reference>
<organism evidence="6 7">
    <name type="scientific">Agromyces tardus</name>
    <dbReference type="NCBI Taxonomy" id="2583849"/>
    <lineage>
        <taxon>Bacteria</taxon>
        <taxon>Bacillati</taxon>
        <taxon>Actinomycetota</taxon>
        <taxon>Actinomycetes</taxon>
        <taxon>Micrococcales</taxon>
        <taxon>Microbacteriaceae</taxon>
        <taxon>Agromyces</taxon>
    </lineage>
</organism>
<dbReference type="AlphaFoldDB" id="A0A3M7ZVX5"/>
<dbReference type="EMBL" id="RHHB01000081">
    <property type="protein sequence ID" value="RNB43138.1"/>
    <property type="molecule type" value="Genomic_DNA"/>
</dbReference>
<dbReference type="Pfam" id="PF00126">
    <property type="entry name" value="HTH_1"/>
    <property type="match status" value="1"/>
</dbReference>
<dbReference type="InterPro" id="IPR000847">
    <property type="entry name" value="LysR_HTH_N"/>
</dbReference>
<keyword evidence="7" id="KW-1185">Reference proteome</keyword>
<comment type="similarity">
    <text evidence="1">Belongs to the LysR transcriptional regulatory family.</text>
</comment>
<keyword evidence="2" id="KW-0805">Transcription regulation</keyword>
<evidence type="ECO:0000259" key="5">
    <source>
        <dbReference type="PROSITE" id="PS50931"/>
    </source>
</evidence>
<dbReference type="OrthoDB" id="570111at2"/>
<dbReference type="InterPro" id="IPR036390">
    <property type="entry name" value="WH_DNA-bd_sf"/>
</dbReference>
<evidence type="ECO:0000256" key="4">
    <source>
        <dbReference type="ARBA" id="ARBA00023163"/>
    </source>
</evidence>
<dbReference type="InterPro" id="IPR058163">
    <property type="entry name" value="LysR-type_TF_proteobact-type"/>
</dbReference>
<dbReference type="PANTHER" id="PTHR30537:SF3">
    <property type="entry name" value="TRANSCRIPTIONAL REGULATORY PROTEIN"/>
    <property type="match status" value="1"/>
</dbReference>
<dbReference type="Gene3D" id="1.10.10.10">
    <property type="entry name" value="Winged helix-like DNA-binding domain superfamily/Winged helix DNA-binding domain"/>
    <property type="match status" value="1"/>
</dbReference>
<dbReference type="Gene3D" id="3.40.190.290">
    <property type="match status" value="1"/>
</dbReference>
<name>A0A3M7ZVX5_9MICO</name>
<feature type="domain" description="HTH lysR-type" evidence="5">
    <location>
        <begin position="24"/>
        <end position="81"/>
    </location>
</feature>
<dbReference type="InterPro" id="IPR005119">
    <property type="entry name" value="LysR_subst-bd"/>
</dbReference>
<keyword evidence="3" id="KW-0238">DNA-binding</keyword>
<dbReference type="SUPFAM" id="SSF46785">
    <property type="entry name" value="Winged helix' DNA-binding domain"/>
    <property type="match status" value="1"/>
</dbReference>
<protein>
    <submittedName>
        <fullName evidence="6">LysR family transcriptional regulator</fullName>
    </submittedName>
</protein>
<evidence type="ECO:0000313" key="6">
    <source>
        <dbReference type="EMBL" id="RNB43138.1"/>
    </source>
</evidence>
<dbReference type="Proteomes" id="UP000275048">
    <property type="component" value="Unassembled WGS sequence"/>
</dbReference>
<gene>
    <name evidence="6" type="ORF">EDM22_19070</name>
</gene>
<evidence type="ECO:0000256" key="3">
    <source>
        <dbReference type="ARBA" id="ARBA00023125"/>
    </source>
</evidence>
<dbReference type="GO" id="GO:0043565">
    <property type="term" value="F:sequence-specific DNA binding"/>
    <property type="evidence" value="ECO:0007669"/>
    <property type="project" value="TreeGrafter"/>
</dbReference>
<evidence type="ECO:0000256" key="1">
    <source>
        <dbReference type="ARBA" id="ARBA00009437"/>
    </source>
</evidence>
<dbReference type="SUPFAM" id="SSF53850">
    <property type="entry name" value="Periplasmic binding protein-like II"/>
    <property type="match status" value="1"/>
</dbReference>